<organism evidence="14 17">
    <name type="scientific">Clupea harengus</name>
    <name type="common">Atlantic herring</name>
    <dbReference type="NCBI Taxonomy" id="7950"/>
    <lineage>
        <taxon>Eukaryota</taxon>
        <taxon>Metazoa</taxon>
        <taxon>Chordata</taxon>
        <taxon>Craniata</taxon>
        <taxon>Vertebrata</taxon>
        <taxon>Euteleostomi</taxon>
        <taxon>Actinopterygii</taxon>
        <taxon>Neopterygii</taxon>
        <taxon>Teleostei</taxon>
        <taxon>Clupei</taxon>
        <taxon>Clupeiformes</taxon>
        <taxon>Clupeoidei</taxon>
        <taxon>Clupeidae</taxon>
        <taxon>Clupea</taxon>
    </lineage>
</organism>
<feature type="domain" description="C2H2-type" evidence="13">
    <location>
        <begin position="566"/>
        <end position="594"/>
    </location>
</feature>
<dbReference type="GO" id="GO:0010468">
    <property type="term" value="P:regulation of gene expression"/>
    <property type="evidence" value="ECO:0007669"/>
    <property type="project" value="TreeGrafter"/>
</dbReference>
<feature type="domain" description="C2H2-type" evidence="13">
    <location>
        <begin position="772"/>
        <end position="800"/>
    </location>
</feature>
<feature type="domain" description="C2H2-type" evidence="13">
    <location>
        <begin position="679"/>
        <end position="707"/>
    </location>
</feature>
<dbReference type="FunFam" id="3.30.160.60:FF:002627">
    <property type="entry name" value="Zinc finger and BTB domain-containing 41"/>
    <property type="match status" value="1"/>
</dbReference>
<comment type="subcellular location">
    <subcellularLocation>
        <location evidence="1">Nucleus</location>
    </subcellularLocation>
</comment>
<feature type="domain" description="C2H2-type" evidence="13">
    <location>
        <begin position="623"/>
        <end position="650"/>
    </location>
</feature>
<dbReference type="InterPro" id="IPR050331">
    <property type="entry name" value="Zinc_finger"/>
</dbReference>
<name>A0A8M1KGB9_CLUHA</name>
<feature type="compositionally biased region" description="Acidic residues" evidence="11">
    <location>
        <begin position="285"/>
        <end position="311"/>
    </location>
</feature>
<dbReference type="Pfam" id="PF00651">
    <property type="entry name" value="BTB"/>
    <property type="match status" value="1"/>
</dbReference>
<evidence type="ECO:0000256" key="3">
    <source>
        <dbReference type="ARBA" id="ARBA00022737"/>
    </source>
</evidence>
<evidence type="ECO:0000256" key="4">
    <source>
        <dbReference type="ARBA" id="ARBA00022771"/>
    </source>
</evidence>
<dbReference type="GeneTree" id="ENSGT00550000075080"/>
<dbReference type="PANTHER" id="PTHR16515">
    <property type="entry name" value="PR DOMAIN ZINC FINGER PROTEIN"/>
    <property type="match status" value="1"/>
</dbReference>
<evidence type="ECO:0000256" key="1">
    <source>
        <dbReference type="ARBA" id="ARBA00004123"/>
    </source>
</evidence>
<evidence type="ECO:0000259" key="13">
    <source>
        <dbReference type="PROSITE" id="PS50157"/>
    </source>
</evidence>
<dbReference type="FunFam" id="3.30.160.60:FF:000841">
    <property type="entry name" value="zinc finger and BTB domain-containing protein 41"/>
    <property type="match status" value="1"/>
</dbReference>
<dbReference type="InterPro" id="IPR013087">
    <property type="entry name" value="Znf_C2H2_type"/>
</dbReference>
<dbReference type="SMART" id="SM00225">
    <property type="entry name" value="BTB"/>
    <property type="match status" value="1"/>
</dbReference>
<keyword evidence="14" id="KW-1185">Reference proteome</keyword>
<keyword evidence="8" id="KW-0539">Nucleus</keyword>
<evidence type="ECO:0000256" key="6">
    <source>
        <dbReference type="ARBA" id="ARBA00023015"/>
    </source>
</evidence>
<dbReference type="PROSITE" id="PS50157">
    <property type="entry name" value="ZINC_FINGER_C2H2_2"/>
    <property type="match status" value="13"/>
</dbReference>
<evidence type="ECO:0000256" key="2">
    <source>
        <dbReference type="ARBA" id="ARBA00022723"/>
    </source>
</evidence>
<dbReference type="GO" id="GO:0008270">
    <property type="term" value="F:zinc ion binding"/>
    <property type="evidence" value="ECO:0007669"/>
    <property type="project" value="UniProtKB-KW"/>
</dbReference>
<evidence type="ECO:0000256" key="5">
    <source>
        <dbReference type="ARBA" id="ARBA00022833"/>
    </source>
</evidence>
<feature type="compositionally biased region" description="Basic and acidic residues" evidence="11">
    <location>
        <begin position="312"/>
        <end position="354"/>
    </location>
</feature>
<feature type="domain" description="C2H2-type" evidence="13">
    <location>
        <begin position="595"/>
        <end position="622"/>
    </location>
</feature>
<dbReference type="KEGG" id="char:122130834"/>
<keyword evidence="4 10" id="KW-0863">Zinc-finger</keyword>
<feature type="domain" description="C2H2-type" evidence="13">
    <location>
        <begin position="744"/>
        <end position="771"/>
    </location>
</feature>
<feature type="domain" description="C2H2-type" evidence="13">
    <location>
        <begin position="437"/>
        <end position="464"/>
    </location>
</feature>
<dbReference type="OrthoDB" id="654211at2759"/>
<evidence type="ECO:0000259" key="12">
    <source>
        <dbReference type="PROSITE" id="PS50097"/>
    </source>
</evidence>
<dbReference type="PANTHER" id="PTHR16515:SF49">
    <property type="entry name" value="GASTRULA ZINC FINGER PROTEIN XLCGF49.1-LIKE-RELATED"/>
    <property type="match status" value="1"/>
</dbReference>
<keyword evidence="2" id="KW-0479">Metal-binding</keyword>
<proteinExistence type="predicted"/>
<reference evidence="15 16" key="1">
    <citation type="submission" date="2025-04" db="UniProtKB">
        <authorList>
            <consortium name="RefSeq"/>
        </authorList>
    </citation>
    <scope>IDENTIFICATION</scope>
</reference>
<feature type="domain" description="C2H2-type" evidence="13">
    <location>
        <begin position="203"/>
        <end position="231"/>
    </location>
</feature>
<keyword evidence="6" id="KW-0805">Transcription regulation</keyword>
<evidence type="ECO:0000256" key="10">
    <source>
        <dbReference type="PROSITE-ProRule" id="PRU00042"/>
    </source>
</evidence>
<evidence type="ECO:0000256" key="11">
    <source>
        <dbReference type="SAM" id="MobiDB-lite"/>
    </source>
</evidence>
<dbReference type="SMART" id="SM00355">
    <property type="entry name" value="ZnF_C2H2"/>
    <property type="match status" value="14"/>
</dbReference>
<evidence type="ECO:0000313" key="14">
    <source>
        <dbReference type="Proteomes" id="UP000515152"/>
    </source>
</evidence>
<dbReference type="FunFam" id="3.30.160.60:FF:001227">
    <property type="entry name" value="Zinc finger and BTB domain containing 41"/>
    <property type="match status" value="1"/>
</dbReference>
<keyword evidence="3" id="KW-0677">Repeat</keyword>
<dbReference type="FunFam" id="3.30.160.60:FF:000337">
    <property type="entry name" value="Zinc finger and BTB domain containing 41"/>
    <property type="match status" value="2"/>
</dbReference>
<dbReference type="FunFam" id="3.30.160.60:FF:000624">
    <property type="entry name" value="zinc finger protein 697"/>
    <property type="match status" value="1"/>
</dbReference>
<keyword evidence="7" id="KW-0804">Transcription</keyword>
<feature type="domain" description="BTB" evidence="12">
    <location>
        <begin position="74"/>
        <end position="138"/>
    </location>
</feature>
<feature type="domain" description="C2H2-type" evidence="13">
    <location>
        <begin position="511"/>
        <end position="538"/>
    </location>
</feature>
<feature type="domain" description="C2H2-type" evidence="13">
    <location>
        <begin position="539"/>
        <end position="567"/>
    </location>
</feature>
<keyword evidence="5" id="KW-0862">Zinc</keyword>
<dbReference type="GO" id="GO:0005634">
    <property type="term" value="C:nucleus"/>
    <property type="evidence" value="ECO:0007669"/>
    <property type="project" value="UniProtKB-SubCell"/>
</dbReference>
<gene>
    <name evidence="15 16 17" type="primary">zbtb41</name>
</gene>
<dbReference type="FunFam" id="3.30.160.60:FF:002343">
    <property type="entry name" value="Zinc finger protein 33A"/>
    <property type="match status" value="1"/>
</dbReference>
<accession>A0A8M1KGB9</accession>
<feature type="region of interest" description="Disordered" evidence="11">
    <location>
        <begin position="247"/>
        <end position="393"/>
    </location>
</feature>
<dbReference type="RefSeq" id="XP_042561558.1">
    <property type="nucleotide sequence ID" value="XM_042705624.1"/>
</dbReference>
<dbReference type="FunFam" id="3.30.160.60:FF:001282">
    <property type="entry name" value="Zinc finger and BTB domain-containing protein 41"/>
    <property type="match status" value="1"/>
</dbReference>
<evidence type="ECO:0000313" key="17">
    <source>
        <dbReference type="RefSeq" id="XP_042561560.1"/>
    </source>
</evidence>
<dbReference type="RefSeq" id="XP_042561559.1">
    <property type="nucleotide sequence ID" value="XM_042705625.1"/>
</dbReference>
<evidence type="ECO:0000256" key="7">
    <source>
        <dbReference type="ARBA" id="ARBA00023163"/>
    </source>
</evidence>
<dbReference type="GeneID" id="122130834"/>
<dbReference type="Proteomes" id="UP000515152">
    <property type="component" value="Unplaced"/>
</dbReference>
<evidence type="ECO:0000313" key="16">
    <source>
        <dbReference type="RefSeq" id="XP_042561559.1"/>
    </source>
</evidence>
<evidence type="ECO:0000313" key="15">
    <source>
        <dbReference type="RefSeq" id="XP_042561558.1"/>
    </source>
</evidence>
<evidence type="ECO:0000256" key="9">
    <source>
        <dbReference type="ARBA" id="ARBA00070983"/>
    </source>
</evidence>
<dbReference type="Pfam" id="PF00096">
    <property type="entry name" value="zf-C2H2"/>
    <property type="match status" value="9"/>
</dbReference>
<evidence type="ECO:0000256" key="8">
    <source>
        <dbReference type="ARBA" id="ARBA00023242"/>
    </source>
</evidence>
<feature type="domain" description="C2H2-type" evidence="13">
    <location>
        <begin position="716"/>
        <end position="743"/>
    </location>
</feature>
<dbReference type="PROSITE" id="PS00028">
    <property type="entry name" value="ZINC_FINGER_C2H2_1"/>
    <property type="match status" value="13"/>
</dbReference>
<sequence>MKRKSDPSQLSKMKCRFRTSTEREKLDTTATECSAKTDFSNSDKLLKRHLSSVHNENSFLKFLNEDRQKPTSLCDLTVSVSGKQYSVHKVVLAFGSSYFHARLCKNPETSHIMVDHVEDSAFQHLLGFLYTSEFVVSDTEIPFLVEAARSLNMVTAVDLLTDQSGSTTSSPVQIEGGPAEDLADTGLQSLPEGGAKAQASGAVSCTFCNRTFRYRKSLENHMARSHSTDSQGTQGEVAIETVAVVTTRRSARQRKTPAKFEECDKNGGAAEGKPKRKTLNGKGEEVDDGGGEEEEDEEGGNEEDNEQDTEEGNQRIEVVKGQKSTPAEEKVLEEVEEAREVNQEKQTSERKQVVESDSTAASQLDPCVAAGIPPSHEAAAHRRVSDSSSHTYPEGLAPLVIQTSNRKTLKCPKCDKTFDRIGKYESHTRVHTGEKPFQCDICHQSYSTKSNLSVHKKKHANNAPFQKKDHKCPFCNKLHASKKTMAKHVRRFHPDHIQEFITMRKRKSEGWKCDICHKSFTRRPHLEEHMILHSQDKPFKCAYCDEHFKSRFARLKHQEKYHLGPFPCDICGRQFNDTGNRKRHIECTHGGKRKWTCYLCGKSVRERTTLREHLRIHSGEKPHLCSICGQSFRHGSSYRLHLRVHHDDKRYECDECGKTFIRHDHLTKHKKIHSGEKAHQCEECGKCFRRHDHLTVHYKSVHLGEKVWQKYKTAVHQCEVCKKEFKGKSSLEMHFRTHSGEKPYKCLICHQTFRIKKTLTKHMVIHSDARPFNCPHCSATFKRKDKLKYHVDHVHSSRPAEQPHADLPGEKVVPSLSYSEPTKQYRAEHKSVLQSVSSGDVCVPVTLVPVQMSDISGHADLAVQGARHGVLPQGQQPPPTGYQPATDLVFLEKYTLTPQPANIVHPVRPDQMMDPREQSYLGTLLGLDPTTSVQTMATPDHSH</sequence>
<dbReference type="RefSeq" id="XP_042561560.1">
    <property type="nucleotide sequence ID" value="XM_042705626.1"/>
</dbReference>
<protein>
    <recommendedName>
        <fullName evidence="9">Zinc finger and BTB domain-containing protein 41</fullName>
    </recommendedName>
</protein>
<feature type="domain" description="C2H2-type" evidence="13">
    <location>
        <begin position="409"/>
        <end position="436"/>
    </location>
</feature>
<dbReference type="PROSITE" id="PS50097">
    <property type="entry name" value="BTB"/>
    <property type="match status" value="1"/>
</dbReference>
<feature type="domain" description="C2H2-type" evidence="13">
    <location>
        <begin position="651"/>
        <end position="678"/>
    </location>
</feature>
<dbReference type="AlphaFoldDB" id="A0A8M1KGB9"/>
<dbReference type="CTD" id="360023"/>
<dbReference type="InterPro" id="IPR000210">
    <property type="entry name" value="BTB/POZ_dom"/>
</dbReference>